<dbReference type="Gene3D" id="1.10.287.70">
    <property type="match status" value="1"/>
</dbReference>
<feature type="transmembrane region" description="Helical" evidence="14">
    <location>
        <begin position="229"/>
        <end position="246"/>
    </location>
</feature>
<dbReference type="Pfam" id="PF00520">
    <property type="entry name" value="Ion_trans"/>
    <property type="match status" value="1"/>
</dbReference>
<keyword evidence="12" id="KW-0407">Ion channel</keyword>
<keyword evidence="4" id="KW-0107">Calcium channel</keyword>
<dbReference type="GO" id="GO:0008331">
    <property type="term" value="F:high voltage-gated calcium channel activity"/>
    <property type="evidence" value="ECO:0007669"/>
    <property type="project" value="TreeGrafter"/>
</dbReference>
<dbReference type="InterPro" id="IPR005821">
    <property type="entry name" value="Ion_trans_dom"/>
</dbReference>
<reference evidence="17 18" key="2">
    <citation type="submission" date="2024-05" db="EMBL/GenBank/DDBJ databases">
        <authorList>
            <person name="Chen Y."/>
            <person name="Shah S."/>
            <person name="Dougan E. K."/>
            <person name="Thang M."/>
            <person name="Chan C."/>
        </authorList>
    </citation>
    <scope>NUCLEOTIDE SEQUENCE [LARGE SCALE GENOMIC DNA]</scope>
</reference>
<organism evidence="16">
    <name type="scientific">Cladocopium goreaui</name>
    <dbReference type="NCBI Taxonomy" id="2562237"/>
    <lineage>
        <taxon>Eukaryota</taxon>
        <taxon>Sar</taxon>
        <taxon>Alveolata</taxon>
        <taxon>Dinophyceae</taxon>
        <taxon>Suessiales</taxon>
        <taxon>Symbiodiniaceae</taxon>
        <taxon>Cladocopium</taxon>
    </lineage>
</organism>
<dbReference type="EMBL" id="CAMXCT030000128">
    <property type="protein sequence ID" value="CAL4761646.1"/>
    <property type="molecule type" value="Genomic_DNA"/>
</dbReference>
<proteinExistence type="predicted"/>
<keyword evidence="9" id="KW-0406">Ion transport</keyword>
<dbReference type="Proteomes" id="UP001152797">
    <property type="component" value="Unassembled WGS sequence"/>
</dbReference>
<dbReference type="GO" id="GO:0005891">
    <property type="term" value="C:voltage-gated calcium channel complex"/>
    <property type="evidence" value="ECO:0007669"/>
    <property type="project" value="TreeGrafter"/>
</dbReference>
<evidence type="ECO:0000313" key="18">
    <source>
        <dbReference type="Proteomes" id="UP001152797"/>
    </source>
</evidence>
<keyword evidence="18" id="KW-1185">Reference proteome</keyword>
<feature type="region of interest" description="Disordered" evidence="13">
    <location>
        <begin position="592"/>
        <end position="651"/>
    </location>
</feature>
<evidence type="ECO:0000256" key="2">
    <source>
        <dbReference type="ARBA" id="ARBA00022448"/>
    </source>
</evidence>
<evidence type="ECO:0000256" key="13">
    <source>
        <dbReference type="SAM" id="MobiDB-lite"/>
    </source>
</evidence>
<feature type="transmembrane region" description="Helical" evidence="14">
    <location>
        <begin position="191"/>
        <end position="209"/>
    </location>
</feature>
<feature type="compositionally biased region" description="Basic and acidic residues" evidence="13">
    <location>
        <begin position="625"/>
        <end position="636"/>
    </location>
</feature>
<evidence type="ECO:0000313" key="16">
    <source>
        <dbReference type="EMBL" id="CAI3974334.1"/>
    </source>
</evidence>
<dbReference type="PANTHER" id="PTHR45628">
    <property type="entry name" value="VOLTAGE-DEPENDENT CALCIUM CHANNEL TYPE A SUBUNIT ALPHA-1"/>
    <property type="match status" value="1"/>
</dbReference>
<keyword evidence="10 14" id="KW-0472">Membrane</keyword>
<feature type="transmembrane region" description="Helical" evidence="14">
    <location>
        <begin position="258"/>
        <end position="281"/>
    </location>
</feature>
<evidence type="ECO:0000256" key="8">
    <source>
        <dbReference type="ARBA" id="ARBA00022989"/>
    </source>
</evidence>
<evidence type="ECO:0000256" key="11">
    <source>
        <dbReference type="ARBA" id="ARBA00023180"/>
    </source>
</evidence>
<feature type="domain" description="Ion transport" evidence="15">
    <location>
        <begin position="189"/>
        <end position="444"/>
    </location>
</feature>
<evidence type="ECO:0000256" key="5">
    <source>
        <dbReference type="ARBA" id="ARBA00022692"/>
    </source>
</evidence>
<evidence type="ECO:0000313" key="17">
    <source>
        <dbReference type="EMBL" id="CAL4761646.1"/>
    </source>
</evidence>
<comment type="caution">
    <text evidence="16">The sequence shown here is derived from an EMBL/GenBank/DDBJ whole genome shotgun (WGS) entry which is preliminary data.</text>
</comment>
<protein>
    <submittedName>
        <fullName evidence="17">Voltage-dependent T-type calcium channel subunit alpha-1I</fullName>
    </submittedName>
</protein>
<keyword evidence="2" id="KW-0813">Transport</keyword>
<dbReference type="SUPFAM" id="SSF81324">
    <property type="entry name" value="Voltage-gated potassium channels"/>
    <property type="match status" value="1"/>
</dbReference>
<sequence length="651" mass="72986">MADSGPQIDGLDGSVQQAAIAALEDDEAPECHRSLPVNPGHAFREAEADNEAPASIESLYLTMEEQHLQVLERLSYQDKILEQLEKTLAKPLLRAPAEKKLAPLEVGPAVSHKSSMSSRLSLKPRRVSGRAKATFTPQFFTTYTQADLSLKQGAFNMHAVRSRRRFASLKTEQIQEPQEPPLITRILGHPAFDAFFALTVIANTVYIGIDVQSSIEYPEGDQVAFHVGNYVFTFLFVVELVIRVAAQGMNFFCSEDWMWALLDTFIVITSLWDIVMDAIYFWPTTGSTNSISFNEMSSFKAFRIIRITRIVKAVRLMRIFRFVMALRMLITSIMHTLKSLFWAMVLLVLIIYAFAVLLAQVVNDHMVDPGESNPLGIDDEAAAVKYFGSVQNTMLTLFMSISAGVNWENVLGPLKTISLAWVFVYLFFIAFTYFAVLNVVTGVFCQSAIDSAQNDHAAIVQSILENKEARLAKIKTLFSKFGGTGSGAEETDFITFPMFEEKINTPEVRDYFESLRLDIWDAWTFFKMVDDDGGGTIPMDEFLMGCLRLRGQARAVDVGRIIHDQQWMIKNFGKFQTHVEVELRELKDELARPMEGQASFQTPRSSRGSNYSHASERGASSNESAFHESKRSKNSKDGAAGVISYSLPMDD</sequence>
<dbReference type="Gene3D" id="1.20.120.350">
    <property type="entry name" value="Voltage-gated potassium channels. Chain C"/>
    <property type="match status" value="1"/>
</dbReference>
<dbReference type="GO" id="GO:0098703">
    <property type="term" value="P:calcium ion import across plasma membrane"/>
    <property type="evidence" value="ECO:0007669"/>
    <property type="project" value="TreeGrafter"/>
</dbReference>
<feature type="transmembrane region" description="Helical" evidence="14">
    <location>
        <begin position="340"/>
        <end position="362"/>
    </location>
</feature>
<feature type="transmembrane region" description="Helical" evidence="14">
    <location>
        <begin position="419"/>
        <end position="444"/>
    </location>
</feature>
<evidence type="ECO:0000256" key="4">
    <source>
        <dbReference type="ARBA" id="ARBA00022673"/>
    </source>
</evidence>
<keyword evidence="3" id="KW-0109">Calcium transport</keyword>
<evidence type="ECO:0000259" key="15">
    <source>
        <dbReference type="Pfam" id="PF00520"/>
    </source>
</evidence>
<feature type="compositionally biased region" description="Polar residues" evidence="13">
    <location>
        <begin position="598"/>
        <end position="624"/>
    </location>
</feature>
<dbReference type="OrthoDB" id="416585at2759"/>
<gene>
    <name evidence="16" type="ORF">C1SCF055_LOCUS2747</name>
</gene>
<dbReference type="InterPro" id="IPR050599">
    <property type="entry name" value="VDCC_alpha-1_subunit"/>
</dbReference>
<keyword evidence="8 14" id="KW-1133">Transmembrane helix</keyword>
<evidence type="ECO:0000256" key="10">
    <source>
        <dbReference type="ARBA" id="ARBA00023136"/>
    </source>
</evidence>
<keyword evidence="11" id="KW-0325">Glycoprotein</keyword>
<dbReference type="InterPro" id="IPR011992">
    <property type="entry name" value="EF-hand-dom_pair"/>
</dbReference>
<accession>A0A9P1BJ20</accession>
<dbReference type="SUPFAM" id="SSF47473">
    <property type="entry name" value="EF-hand"/>
    <property type="match status" value="1"/>
</dbReference>
<keyword evidence="7" id="KW-0851">Voltage-gated channel</keyword>
<dbReference type="EMBL" id="CAMXCT020000128">
    <property type="protein sequence ID" value="CAL1127709.1"/>
    <property type="molecule type" value="Genomic_DNA"/>
</dbReference>
<dbReference type="EMBL" id="CAMXCT010000128">
    <property type="protein sequence ID" value="CAI3974334.1"/>
    <property type="molecule type" value="Genomic_DNA"/>
</dbReference>
<dbReference type="PANTHER" id="PTHR45628:SF7">
    <property type="entry name" value="VOLTAGE-DEPENDENT CALCIUM CHANNEL TYPE A SUBUNIT ALPHA-1"/>
    <property type="match status" value="1"/>
</dbReference>
<dbReference type="Gene3D" id="1.10.238.10">
    <property type="entry name" value="EF-hand"/>
    <property type="match status" value="1"/>
</dbReference>
<keyword evidence="5 14" id="KW-0812">Transmembrane</keyword>
<evidence type="ECO:0000256" key="12">
    <source>
        <dbReference type="ARBA" id="ARBA00023303"/>
    </source>
</evidence>
<evidence type="ECO:0000256" key="7">
    <source>
        <dbReference type="ARBA" id="ARBA00022882"/>
    </source>
</evidence>
<name>A0A9P1BJ20_9DINO</name>
<evidence type="ECO:0000256" key="9">
    <source>
        <dbReference type="ARBA" id="ARBA00023065"/>
    </source>
</evidence>
<evidence type="ECO:0000256" key="14">
    <source>
        <dbReference type="SAM" id="Phobius"/>
    </source>
</evidence>
<dbReference type="InterPro" id="IPR027359">
    <property type="entry name" value="Volt_channel_dom_sf"/>
</dbReference>
<comment type="subcellular location">
    <subcellularLocation>
        <location evidence="1">Membrane</location>
        <topology evidence="1">Multi-pass membrane protein</topology>
    </subcellularLocation>
</comment>
<keyword evidence="6" id="KW-0106">Calcium</keyword>
<evidence type="ECO:0000256" key="6">
    <source>
        <dbReference type="ARBA" id="ARBA00022837"/>
    </source>
</evidence>
<dbReference type="AlphaFoldDB" id="A0A9P1BJ20"/>
<evidence type="ECO:0000256" key="1">
    <source>
        <dbReference type="ARBA" id="ARBA00004141"/>
    </source>
</evidence>
<evidence type="ECO:0000256" key="3">
    <source>
        <dbReference type="ARBA" id="ARBA00022568"/>
    </source>
</evidence>
<reference evidence="16" key="1">
    <citation type="submission" date="2022-10" db="EMBL/GenBank/DDBJ databases">
        <authorList>
            <person name="Chen Y."/>
            <person name="Dougan E. K."/>
            <person name="Chan C."/>
            <person name="Rhodes N."/>
            <person name="Thang M."/>
        </authorList>
    </citation>
    <scope>NUCLEOTIDE SEQUENCE</scope>
</reference>